<dbReference type="Proteomes" id="UP000176244">
    <property type="component" value="Unassembled WGS sequence"/>
</dbReference>
<organism evidence="2 3">
    <name type="scientific">Acetobacterium wieringae</name>
    <dbReference type="NCBI Taxonomy" id="52694"/>
    <lineage>
        <taxon>Bacteria</taxon>
        <taxon>Bacillati</taxon>
        <taxon>Bacillota</taxon>
        <taxon>Clostridia</taxon>
        <taxon>Eubacteriales</taxon>
        <taxon>Eubacteriaceae</taxon>
        <taxon>Acetobacterium</taxon>
    </lineage>
</organism>
<dbReference type="AlphaFoldDB" id="A0A1F2PFN6"/>
<sequence length="55" mass="5936">MKNQLMHMIIEEDGQGMVEYGLIIAGIALAAIAAIWLLGPQISQFFTDIGTQMAA</sequence>
<reference evidence="2 3" key="1">
    <citation type="submission" date="2015-09" db="EMBL/GenBank/DDBJ databases">
        <title>Genome sequence of Acetobacterium wieringae DSM 1911.</title>
        <authorList>
            <person name="Poehlein A."/>
            <person name="Bengelsdorf F.R."/>
            <person name="Schiel-Bengelsdorf B."/>
            <person name="Duerre P."/>
            <person name="Daniel R."/>
        </authorList>
    </citation>
    <scope>NUCLEOTIDE SEQUENCE [LARGE SCALE GENOMIC DNA]</scope>
    <source>
        <strain evidence="2 3">DSM 1911</strain>
    </source>
</reference>
<name>A0A1F2PFN6_9FIRM</name>
<dbReference type="InterPro" id="IPR007047">
    <property type="entry name" value="Flp_Fap"/>
</dbReference>
<dbReference type="Pfam" id="PF04964">
    <property type="entry name" value="Flp_Fap"/>
    <property type="match status" value="1"/>
</dbReference>
<proteinExistence type="predicted"/>
<keyword evidence="1" id="KW-0472">Membrane</keyword>
<evidence type="ECO:0000313" key="3">
    <source>
        <dbReference type="Proteomes" id="UP000176244"/>
    </source>
</evidence>
<evidence type="ECO:0000313" key="2">
    <source>
        <dbReference type="EMBL" id="OFV69506.1"/>
    </source>
</evidence>
<accession>A0A1F2PFN6</accession>
<keyword evidence="1" id="KW-1133">Transmembrane helix</keyword>
<evidence type="ECO:0000256" key="1">
    <source>
        <dbReference type="SAM" id="Phobius"/>
    </source>
</evidence>
<gene>
    <name evidence="2" type="ORF">ACWI_29610</name>
</gene>
<feature type="transmembrane region" description="Helical" evidence="1">
    <location>
        <begin position="20"/>
        <end position="39"/>
    </location>
</feature>
<protein>
    <submittedName>
        <fullName evidence="2">Flp/Fap pilin component</fullName>
    </submittedName>
</protein>
<keyword evidence="1" id="KW-0812">Transmembrane</keyword>
<comment type="caution">
    <text evidence="2">The sequence shown here is derived from an EMBL/GenBank/DDBJ whole genome shotgun (WGS) entry which is preliminary data.</text>
</comment>
<dbReference type="STRING" id="52694.ACWI_29610"/>
<dbReference type="EMBL" id="LKEU01000039">
    <property type="protein sequence ID" value="OFV69506.1"/>
    <property type="molecule type" value="Genomic_DNA"/>
</dbReference>
<dbReference type="RefSeq" id="WP_084633731.1">
    <property type="nucleotide sequence ID" value="NZ_LKEU01000039.1"/>
</dbReference>